<dbReference type="Proteomes" id="UP001501525">
    <property type="component" value="Unassembled WGS sequence"/>
</dbReference>
<comment type="caution">
    <text evidence="1">The sequence shown here is derived from an EMBL/GenBank/DDBJ whole genome shotgun (WGS) entry which is preliminary data.</text>
</comment>
<evidence type="ECO:0000313" key="2">
    <source>
        <dbReference type="Proteomes" id="UP001501525"/>
    </source>
</evidence>
<name>A0ABP9MXW9_9HYPH</name>
<reference evidence="2" key="1">
    <citation type="journal article" date="2019" name="Int. J. Syst. Evol. Microbiol.">
        <title>The Global Catalogue of Microorganisms (GCM) 10K type strain sequencing project: providing services to taxonomists for standard genome sequencing and annotation.</title>
        <authorList>
            <consortium name="The Broad Institute Genomics Platform"/>
            <consortium name="The Broad Institute Genome Sequencing Center for Infectious Disease"/>
            <person name="Wu L."/>
            <person name="Ma J."/>
        </authorList>
    </citation>
    <scope>NUCLEOTIDE SEQUENCE [LARGE SCALE GENOMIC DNA]</scope>
    <source>
        <strain evidence="2">JCM 17706</strain>
    </source>
</reference>
<evidence type="ECO:0000313" key="1">
    <source>
        <dbReference type="EMBL" id="GAA5100481.1"/>
    </source>
</evidence>
<gene>
    <name evidence="1" type="ORF">GCM10023260_12380</name>
</gene>
<accession>A0ABP9MXW9</accession>
<keyword evidence="2" id="KW-1185">Reference proteome</keyword>
<sequence length="72" mass="8407">MNFRYNTTSTVRSLNKIFHALSTKKSRYCVFFYFLPKSGAQRNQITQNFSIQMNLLHDFSSVSKNAVYGTTR</sequence>
<organism evidence="1 2">
    <name type="scientific">Bartonella acomydis</name>
    <dbReference type="NCBI Taxonomy" id="686234"/>
    <lineage>
        <taxon>Bacteria</taxon>
        <taxon>Pseudomonadati</taxon>
        <taxon>Pseudomonadota</taxon>
        <taxon>Alphaproteobacteria</taxon>
        <taxon>Hyphomicrobiales</taxon>
        <taxon>Bartonellaceae</taxon>
        <taxon>Bartonella</taxon>
    </lineage>
</organism>
<protein>
    <submittedName>
        <fullName evidence="1">Uncharacterized protein</fullName>
    </submittedName>
</protein>
<proteinExistence type="predicted"/>
<dbReference type="EMBL" id="BAABIY010000039">
    <property type="protein sequence ID" value="GAA5100481.1"/>
    <property type="molecule type" value="Genomic_DNA"/>
</dbReference>